<gene>
    <name evidence="2" type="ORF">HDF15_004067</name>
</gene>
<dbReference type="PANTHER" id="PTHR43737:SF1">
    <property type="entry name" value="DUF1501 DOMAIN-CONTAINING PROTEIN"/>
    <property type="match status" value="1"/>
</dbReference>
<dbReference type="AlphaFoldDB" id="A0A7W7ZTW3"/>
<keyword evidence="1" id="KW-0472">Membrane</keyword>
<keyword evidence="1" id="KW-0812">Transmembrane</keyword>
<dbReference type="InterPro" id="IPR010869">
    <property type="entry name" value="DUF1501"/>
</dbReference>
<keyword evidence="1" id="KW-1133">Transmembrane helix</keyword>
<comment type="caution">
    <text evidence="2">The sequence shown here is derived from an EMBL/GenBank/DDBJ whole genome shotgun (WGS) entry which is preliminary data.</text>
</comment>
<dbReference type="PANTHER" id="PTHR43737">
    <property type="entry name" value="BLL7424 PROTEIN"/>
    <property type="match status" value="1"/>
</dbReference>
<reference evidence="2 3" key="1">
    <citation type="submission" date="2020-08" db="EMBL/GenBank/DDBJ databases">
        <title>Genomic Encyclopedia of Type Strains, Phase IV (KMG-V): Genome sequencing to study the core and pangenomes of soil and plant-associated prokaryotes.</title>
        <authorList>
            <person name="Whitman W."/>
        </authorList>
    </citation>
    <scope>NUCLEOTIDE SEQUENCE [LARGE SCALE GENOMIC DNA]</scope>
    <source>
        <strain evidence="2 3">X5P3</strain>
    </source>
</reference>
<organism evidence="2 3">
    <name type="scientific">Granulicella mallensis</name>
    <dbReference type="NCBI Taxonomy" id="940614"/>
    <lineage>
        <taxon>Bacteria</taxon>
        <taxon>Pseudomonadati</taxon>
        <taxon>Acidobacteriota</taxon>
        <taxon>Terriglobia</taxon>
        <taxon>Terriglobales</taxon>
        <taxon>Acidobacteriaceae</taxon>
        <taxon>Granulicella</taxon>
    </lineage>
</organism>
<accession>A0A7W7ZTW3</accession>
<evidence type="ECO:0000313" key="3">
    <source>
        <dbReference type="Proteomes" id="UP000584867"/>
    </source>
</evidence>
<name>A0A7W7ZTW3_9BACT</name>
<dbReference type="RefSeq" id="WP_260331194.1">
    <property type="nucleotide sequence ID" value="NZ_JACHIO010000019.1"/>
</dbReference>
<dbReference type="InterPro" id="IPR006311">
    <property type="entry name" value="TAT_signal"/>
</dbReference>
<sequence length="439" mass="47072">MSTRTIYTDSSDWGCDMHGRDLPRRNTVTRRGFMRGGALALVGTSVIPSFLTRSIYAEMTTAAANKKKLVVIFQRGACDGLNVVVPHAEKNYYAMRPTIAIKQNEVIDLNGFFGLHPSMAAFKPLYDQGHLAIVHAAGSPDTTRSHFDAQDYMESGTPGVKVTQDGWLNRALQDEKLAGKPSAFRAVALGTQVPRTLQGKIPAIAVANLADFSVAGRGPQTSPISNAFQAMYDESSDAVLHGTGEETFEAVKMLKSADPAHYQPAAGVTYPNTAFGNSLKQVAQLLKANLGVEAAFSDIGGWDTHQNQGGATGQLSNRLKEFSETIAAFWKDMGADSENVTLVTMSEFGRTARQNGTGGTDHGHANVMFVLGGTVKGGKVYGRWPGLSNEQLNEGRDLAVTTDFRNVLGEAAYKTLGSRNMEAVFPGAKVNPAAFLNFA</sequence>
<evidence type="ECO:0000313" key="2">
    <source>
        <dbReference type="EMBL" id="MBB5065697.1"/>
    </source>
</evidence>
<proteinExistence type="predicted"/>
<dbReference type="PROSITE" id="PS51318">
    <property type="entry name" value="TAT"/>
    <property type="match status" value="1"/>
</dbReference>
<dbReference type="EMBL" id="JACHIO010000019">
    <property type="protein sequence ID" value="MBB5065697.1"/>
    <property type="molecule type" value="Genomic_DNA"/>
</dbReference>
<evidence type="ECO:0000256" key="1">
    <source>
        <dbReference type="SAM" id="Phobius"/>
    </source>
</evidence>
<dbReference type="Proteomes" id="UP000584867">
    <property type="component" value="Unassembled WGS sequence"/>
</dbReference>
<dbReference type="Pfam" id="PF07394">
    <property type="entry name" value="DUF1501"/>
    <property type="match status" value="1"/>
</dbReference>
<protein>
    <submittedName>
        <fullName evidence="2">Uncharacterized protein (DUF1501 family)</fullName>
    </submittedName>
</protein>
<feature type="transmembrane region" description="Helical" evidence="1">
    <location>
        <begin position="32"/>
        <end position="51"/>
    </location>
</feature>